<evidence type="ECO:0000313" key="2">
    <source>
        <dbReference type="Proteomes" id="UP000323000"/>
    </source>
</evidence>
<accession>A0A5C7IB26</accession>
<dbReference type="OrthoDB" id="10597577at2759"/>
<dbReference type="EMBL" id="VAHF01000003">
    <property type="protein sequence ID" value="TXG65892.1"/>
    <property type="molecule type" value="Genomic_DNA"/>
</dbReference>
<protein>
    <submittedName>
        <fullName evidence="1">Uncharacterized protein</fullName>
    </submittedName>
</protein>
<reference evidence="2" key="1">
    <citation type="journal article" date="2019" name="Gigascience">
        <title>De novo genome assembly of the endangered Acer yangbiense, a plant species with extremely small populations endemic to Yunnan Province, China.</title>
        <authorList>
            <person name="Yang J."/>
            <person name="Wariss H.M."/>
            <person name="Tao L."/>
            <person name="Zhang R."/>
            <person name="Yun Q."/>
            <person name="Hollingsworth P."/>
            <person name="Dao Z."/>
            <person name="Luo G."/>
            <person name="Guo H."/>
            <person name="Ma Y."/>
            <person name="Sun W."/>
        </authorList>
    </citation>
    <scope>NUCLEOTIDE SEQUENCE [LARGE SCALE GENOMIC DNA]</scope>
    <source>
        <strain evidence="2">cv. Malutang</strain>
    </source>
</reference>
<dbReference type="AlphaFoldDB" id="A0A5C7IB26"/>
<gene>
    <name evidence="1" type="ORF">EZV62_007167</name>
</gene>
<proteinExistence type="predicted"/>
<name>A0A5C7IB26_9ROSI</name>
<comment type="caution">
    <text evidence="1">The sequence shown here is derived from an EMBL/GenBank/DDBJ whole genome shotgun (WGS) entry which is preliminary data.</text>
</comment>
<dbReference type="Proteomes" id="UP000323000">
    <property type="component" value="Chromosome 3"/>
</dbReference>
<sequence length="175" mass="20876">MVKIILKIPAALRRDDDEPKRRTVYVPRKPRSERKWKKNNKIITEERRSVIIFGEVVREKIERIKYSRDYSFLFPVLDDDHHHYQPPLLVVPLIKKLKEASESKVIKTSSTSDDHDQLGLLKDDRKVEDNNHEGFRQRIEEKERLKLMKMRSYSYSCMPRRKPKISLGGPRLVIK</sequence>
<evidence type="ECO:0000313" key="1">
    <source>
        <dbReference type="EMBL" id="TXG65892.1"/>
    </source>
</evidence>
<keyword evidence="2" id="KW-1185">Reference proteome</keyword>
<organism evidence="1 2">
    <name type="scientific">Acer yangbiense</name>
    <dbReference type="NCBI Taxonomy" id="1000413"/>
    <lineage>
        <taxon>Eukaryota</taxon>
        <taxon>Viridiplantae</taxon>
        <taxon>Streptophyta</taxon>
        <taxon>Embryophyta</taxon>
        <taxon>Tracheophyta</taxon>
        <taxon>Spermatophyta</taxon>
        <taxon>Magnoliopsida</taxon>
        <taxon>eudicotyledons</taxon>
        <taxon>Gunneridae</taxon>
        <taxon>Pentapetalae</taxon>
        <taxon>rosids</taxon>
        <taxon>malvids</taxon>
        <taxon>Sapindales</taxon>
        <taxon>Sapindaceae</taxon>
        <taxon>Hippocastanoideae</taxon>
        <taxon>Acereae</taxon>
        <taxon>Acer</taxon>
    </lineage>
</organism>